<dbReference type="SMART" id="SM00086">
    <property type="entry name" value="PAC"/>
    <property type="match status" value="1"/>
</dbReference>
<dbReference type="Gene3D" id="3.30.70.270">
    <property type="match status" value="1"/>
</dbReference>
<name>A0ABV4TUF2_9GAMM</name>
<keyword evidence="7" id="KW-1185">Reference proteome</keyword>
<dbReference type="InterPro" id="IPR000700">
    <property type="entry name" value="PAS-assoc_C"/>
</dbReference>
<dbReference type="SUPFAM" id="SSF55073">
    <property type="entry name" value="Nucleotide cyclase"/>
    <property type="match status" value="1"/>
</dbReference>
<dbReference type="Gene3D" id="3.30.450.20">
    <property type="entry name" value="PAS domain"/>
    <property type="match status" value="2"/>
</dbReference>
<evidence type="ECO:0000259" key="3">
    <source>
        <dbReference type="PROSITE" id="PS50112"/>
    </source>
</evidence>
<feature type="domain" description="PAC" evidence="4">
    <location>
        <begin position="369"/>
        <end position="421"/>
    </location>
</feature>
<comment type="caution">
    <text evidence="6">The sequence shown here is derived from an EMBL/GenBank/DDBJ whole genome shotgun (WGS) entry which is preliminary data.</text>
</comment>
<dbReference type="InterPro" id="IPR001610">
    <property type="entry name" value="PAC"/>
</dbReference>
<dbReference type="InterPro" id="IPR043128">
    <property type="entry name" value="Rev_trsase/Diguanyl_cyclase"/>
</dbReference>
<keyword evidence="6" id="KW-0548">Nucleotidyltransferase</keyword>
<feature type="modified residue" description="4-aspartylphosphate" evidence="1">
    <location>
        <position position="95"/>
    </location>
</feature>
<dbReference type="Pfam" id="PF00072">
    <property type="entry name" value="Response_reg"/>
    <property type="match status" value="1"/>
</dbReference>
<evidence type="ECO:0000259" key="4">
    <source>
        <dbReference type="PROSITE" id="PS50113"/>
    </source>
</evidence>
<dbReference type="InterPro" id="IPR029787">
    <property type="entry name" value="Nucleotide_cyclase"/>
</dbReference>
<gene>
    <name evidence="6" type="ORF">ACERLL_07895</name>
</gene>
<dbReference type="EMBL" id="JBGUAW010000005">
    <property type="protein sequence ID" value="MFA9460744.1"/>
    <property type="molecule type" value="Genomic_DNA"/>
</dbReference>
<dbReference type="SUPFAM" id="SSF55785">
    <property type="entry name" value="PYP-like sensor domain (PAS domain)"/>
    <property type="match status" value="2"/>
</dbReference>
<dbReference type="PROSITE" id="PS50113">
    <property type="entry name" value="PAC"/>
    <property type="match status" value="1"/>
</dbReference>
<dbReference type="InterPro" id="IPR000014">
    <property type="entry name" value="PAS"/>
</dbReference>
<organism evidence="6 7">
    <name type="scientific">Thiohalorhabdus methylotrophus</name>
    <dbReference type="NCBI Taxonomy" id="3242694"/>
    <lineage>
        <taxon>Bacteria</taxon>
        <taxon>Pseudomonadati</taxon>
        <taxon>Pseudomonadota</taxon>
        <taxon>Gammaproteobacteria</taxon>
        <taxon>Thiohalorhabdales</taxon>
        <taxon>Thiohalorhabdaceae</taxon>
        <taxon>Thiohalorhabdus</taxon>
    </lineage>
</organism>
<dbReference type="SMART" id="SM00091">
    <property type="entry name" value="PAS"/>
    <property type="match status" value="2"/>
</dbReference>
<evidence type="ECO:0000313" key="7">
    <source>
        <dbReference type="Proteomes" id="UP001575181"/>
    </source>
</evidence>
<evidence type="ECO:0000256" key="1">
    <source>
        <dbReference type="PROSITE-ProRule" id="PRU00169"/>
    </source>
</evidence>
<dbReference type="SMART" id="SM00448">
    <property type="entry name" value="REC"/>
    <property type="match status" value="1"/>
</dbReference>
<dbReference type="Proteomes" id="UP001575181">
    <property type="component" value="Unassembled WGS sequence"/>
</dbReference>
<dbReference type="Pfam" id="PF13426">
    <property type="entry name" value="PAS_9"/>
    <property type="match status" value="1"/>
</dbReference>
<feature type="domain" description="PAS" evidence="3">
    <location>
        <begin position="303"/>
        <end position="340"/>
    </location>
</feature>
<evidence type="ECO:0000259" key="5">
    <source>
        <dbReference type="PROSITE" id="PS50887"/>
    </source>
</evidence>
<dbReference type="InterPro" id="IPR001789">
    <property type="entry name" value="Sig_transdc_resp-reg_receiver"/>
</dbReference>
<dbReference type="NCBIfam" id="TIGR00254">
    <property type="entry name" value="GGDEF"/>
    <property type="match status" value="1"/>
</dbReference>
<dbReference type="Pfam" id="PF13188">
    <property type="entry name" value="PAS_8"/>
    <property type="match status" value="1"/>
</dbReference>
<dbReference type="Pfam" id="PF00990">
    <property type="entry name" value="GGDEF"/>
    <property type="match status" value="1"/>
</dbReference>
<dbReference type="InterPro" id="IPR052155">
    <property type="entry name" value="Biofilm_reg_signaling"/>
</dbReference>
<dbReference type="SUPFAM" id="SSF52172">
    <property type="entry name" value="CheY-like"/>
    <property type="match status" value="1"/>
</dbReference>
<evidence type="ECO:0000259" key="2">
    <source>
        <dbReference type="PROSITE" id="PS50110"/>
    </source>
</evidence>
<proteinExistence type="predicted"/>
<keyword evidence="1" id="KW-0597">Phosphoprotein</keyword>
<dbReference type="EC" id="2.7.7.65" evidence="6"/>
<dbReference type="InterPro" id="IPR011006">
    <property type="entry name" value="CheY-like_superfamily"/>
</dbReference>
<dbReference type="InterPro" id="IPR000160">
    <property type="entry name" value="GGDEF_dom"/>
</dbReference>
<sequence>MWIPSGSDFGGSGQVPRLGREGGLLASPVGTRKERAALAPPLKLLLVSNNSGLIRLIRTMLPAGPKSRIQMQTCDRLAGALARLRYQPFDVVLLDLVLPDCRGLPSIQILTRSFPEIPLVVLTGTDEEVPGQAAMEAGAQDYLHKGGMDAELLIRTLRFAVHRQKADYALKKSQESLQTLVENLPDGVVLYNNEGMTFANPAALELFGVSSLAEIQGREVTEFLNCPQDPELAWRLDRVIAGLQPHDEFQEGECLKADGRCPSACKFMAIPLQQARGNQGQLILRDITPRKRADKYLRLATAVFEASAEGMMILDAEGRVEMVNEAFTTMTGYSAEEVVGWDSRFLGAGENGTAFFSKLGRILSEKGHWRGELSALGKSGAVFIARLTVSVVRNELGEATNYVTVFSDVTEEKEREAAIKHLANHDPLTGLPNRRLLHDRLTQALADRHREPQGRDRLALLFVDLDAFKAVNDTYGHEAGDQVLREMAGRMREALREGDTVARFGGDEFVVLLKHLPGEDMAAELARKLFRSMSRPVTLNADGVTVELGASIGIAMAPKHGDQADLLLNRADQAMYCSKERAEQPYYLF</sequence>
<dbReference type="InterPro" id="IPR035965">
    <property type="entry name" value="PAS-like_dom_sf"/>
</dbReference>
<dbReference type="NCBIfam" id="TIGR00229">
    <property type="entry name" value="sensory_box"/>
    <property type="match status" value="2"/>
</dbReference>
<accession>A0ABV4TUF2</accession>
<keyword evidence="6" id="KW-0808">Transferase</keyword>
<dbReference type="PROSITE" id="PS50112">
    <property type="entry name" value="PAS"/>
    <property type="match status" value="1"/>
</dbReference>
<evidence type="ECO:0000313" key="6">
    <source>
        <dbReference type="EMBL" id="MFA9460744.1"/>
    </source>
</evidence>
<dbReference type="CDD" id="cd01949">
    <property type="entry name" value="GGDEF"/>
    <property type="match status" value="1"/>
</dbReference>
<dbReference type="PANTHER" id="PTHR44757:SF2">
    <property type="entry name" value="BIOFILM ARCHITECTURE MAINTENANCE PROTEIN MBAA"/>
    <property type="match status" value="1"/>
</dbReference>
<dbReference type="CDD" id="cd00130">
    <property type="entry name" value="PAS"/>
    <property type="match status" value="2"/>
</dbReference>
<feature type="domain" description="GGDEF" evidence="5">
    <location>
        <begin position="456"/>
        <end position="589"/>
    </location>
</feature>
<dbReference type="SMART" id="SM00267">
    <property type="entry name" value="GGDEF"/>
    <property type="match status" value="1"/>
</dbReference>
<dbReference type="PANTHER" id="PTHR44757">
    <property type="entry name" value="DIGUANYLATE CYCLASE DGCP"/>
    <property type="match status" value="1"/>
</dbReference>
<dbReference type="CDD" id="cd00156">
    <property type="entry name" value="REC"/>
    <property type="match status" value="1"/>
</dbReference>
<feature type="domain" description="Response regulatory" evidence="2">
    <location>
        <begin position="43"/>
        <end position="160"/>
    </location>
</feature>
<dbReference type="PROSITE" id="PS50110">
    <property type="entry name" value="RESPONSE_REGULATORY"/>
    <property type="match status" value="1"/>
</dbReference>
<dbReference type="RefSeq" id="WP_373655531.1">
    <property type="nucleotide sequence ID" value="NZ_JBGUAW010000005.1"/>
</dbReference>
<dbReference type="Gene3D" id="3.40.50.2300">
    <property type="match status" value="1"/>
</dbReference>
<protein>
    <submittedName>
        <fullName evidence="6">Diguanylate cyclase domain-containing protein</fullName>
        <ecNumber evidence="6">2.7.7.65</ecNumber>
    </submittedName>
</protein>
<reference evidence="6 7" key="1">
    <citation type="submission" date="2024-08" db="EMBL/GenBank/DDBJ databases">
        <title>Whole-genome sequencing of halo(alkali)philic microorganisms from hypersaline lakes.</title>
        <authorList>
            <person name="Sorokin D.Y."/>
            <person name="Merkel A.Y."/>
            <person name="Messina E."/>
            <person name="Yakimov M."/>
        </authorList>
    </citation>
    <scope>NUCLEOTIDE SEQUENCE [LARGE SCALE GENOMIC DNA]</scope>
    <source>
        <strain evidence="6 7">Cl-TMA</strain>
    </source>
</reference>
<dbReference type="GO" id="GO:0052621">
    <property type="term" value="F:diguanylate cyclase activity"/>
    <property type="evidence" value="ECO:0007669"/>
    <property type="project" value="UniProtKB-EC"/>
</dbReference>
<dbReference type="PROSITE" id="PS50887">
    <property type="entry name" value="GGDEF"/>
    <property type="match status" value="1"/>
</dbReference>